<dbReference type="PROSITE" id="PS50949">
    <property type="entry name" value="HTH_GNTR"/>
    <property type="match status" value="1"/>
</dbReference>
<proteinExistence type="predicted"/>
<sequence>MSTDAHGPGLHASVLDALGQEIVSGTTAVGSVVRIDQLDERFGVSRSVVREAVRVLESMGLVETRRRLGVRVRPRNQWNVFDPRVIRWRLDGPDREEQLVSLGELRRGFEPVAAELAAERATPEQCGAMVGAVMQMTVHAKAGDLEAYLKADQVFHATMLEASGNEMLAALSTVVAEVLSGRTHHDLMPARPNPVAIRLHGDVAQAIGSGDGAAASAAMTAIIEEASDAVRGTAAAASDDTEETAAD</sequence>
<keyword evidence="3" id="KW-0804">Transcription</keyword>
<evidence type="ECO:0000256" key="3">
    <source>
        <dbReference type="ARBA" id="ARBA00023163"/>
    </source>
</evidence>
<dbReference type="InterPro" id="IPR008920">
    <property type="entry name" value="TF_FadR/GntR_C"/>
</dbReference>
<dbReference type="Gene3D" id="1.10.10.10">
    <property type="entry name" value="Winged helix-like DNA-binding domain superfamily/Winged helix DNA-binding domain"/>
    <property type="match status" value="1"/>
</dbReference>
<dbReference type="CDD" id="cd07377">
    <property type="entry name" value="WHTH_GntR"/>
    <property type="match status" value="1"/>
</dbReference>
<dbReference type="Pfam" id="PF00392">
    <property type="entry name" value="GntR"/>
    <property type="match status" value="1"/>
</dbReference>
<evidence type="ECO:0000256" key="1">
    <source>
        <dbReference type="ARBA" id="ARBA00023015"/>
    </source>
</evidence>
<dbReference type="InterPro" id="IPR036390">
    <property type="entry name" value="WH_DNA-bd_sf"/>
</dbReference>
<reference evidence="5 6" key="1">
    <citation type="journal article" date="2019" name="Int. J. Syst. Evol. Microbiol.">
        <title>The Global Catalogue of Microorganisms (GCM) 10K type strain sequencing project: providing services to taxonomists for standard genome sequencing and annotation.</title>
        <authorList>
            <consortium name="The Broad Institute Genomics Platform"/>
            <consortium name="The Broad Institute Genome Sequencing Center for Infectious Disease"/>
            <person name="Wu L."/>
            <person name="Ma J."/>
        </authorList>
    </citation>
    <scope>NUCLEOTIDE SEQUENCE [LARGE SCALE GENOMIC DNA]</scope>
    <source>
        <strain evidence="5 6">JCM 16378</strain>
    </source>
</reference>
<feature type="domain" description="HTH gntR-type" evidence="4">
    <location>
        <begin position="8"/>
        <end position="75"/>
    </location>
</feature>
<evidence type="ECO:0000259" key="4">
    <source>
        <dbReference type="PROSITE" id="PS50949"/>
    </source>
</evidence>
<dbReference type="RefSeq" id="WP_344195608.1">
    <property type="nucleotide sequence ID" value="NZ_BAAARN010000005.1"/>
</dbReference>
<dbReference type="SMART" id="SM00895">
    <property type="entry name" value="FCD"/>
    <property type="match status" value="1"/>
</dbReference>
<dbReference type="PANTHER" id="PTHR43537">
    <property type="entry name" value="TRANSCRIPTIONAL REGULATOR, GNTR FAMILY"/>
    <property type="match status" value="1"/>
</dbReference>
<keyword evidence="1" id="KW-0805">Transcription regulation</keyword>
<keyword evidence="2" id="KW-0238">DNA-binding</keyword>
<dbReference type="SMART" id="SM00345">
    <property type="entry name" value="HTH_GNTR"/>
    <property type="match status" value="1"/>
</dbReference>
<keyword evidence="6" id="KW-1185">Reference proteome</keyword>
<dbReference type="SUPFAM" id="SSF48008">
    <property type="entry name" value="GntR ligand-binding domain-like"/>
    <property type="match status" value="1"/>
</dbReference>
<dbReference type="Pfam" id="PF07729">
    <property type="entry name" value="FCD"/>
    <property type="match status" value="1"/>
</dbReference>
<dbReference type="InterPro" id="IPR011711">
    <property type="entry name" value="GntR_C"/>
</dbReference>
<dbReference type="Gene3D" id="1.20.120.530">
    <property type="entry name" value="GntR ligand-binding domain-like"/>
    <property type="match status" value="1"/>
</dbReference>
<evidence type="ECO:0000313" key="5">
    <source>
        <dbReference type="EMBL" id="GAA2739099.1"/>
    </source>
</evidence>
<dbReference type="Proteomes" id="UP001501326">
    <property type="component" value="Unassembled WGS sequence"/>
</dbReference>
<accession>A0ABN3UVM1</accession>
<evidence type="ECO:0000313" key="6">
    <source>
        <dbReference type="Proteomes" id="UP001501326"/>
    </source>
</evidence>
<dbReference type="InterPro" id="IPR036388">
    <property type="entry name" value="WH-like_DNA-bd_sf"/>
</dbReference>
<gene>
    <name evidence="5" type="ORF">GCM10009867_33830</name>
</gene>
<comment type="caution">
    <text evidence="5">The sequence shown here is derived from an EMBL/GenBank/DDBJ whole genome shotgun (WGS) entry which is preliminary data.</text>
</comment>
<organism evidence="5 6">
    <name type="scientific">Pedococcus aerophilus</name>
    <dbReference type="NCBI Taxonomy" id="436356"/>
    <lineage>
        <taxon>Bacteria</taxon>
        <taxon>Bacillati</taxon>
        <taxon>Actinomycetota</taxon>
        <taxon>Actinomycetes</taxon>
        <taxon>Micrococcales</taxon>
        <taxon>Intrasporangiaceae</taxon>
        <taxon>Pedococcus</taxon>
    </lineage>
</organism>
<name>A0ABN3UVM1_9MICO</name>
<dbReference type="EMBL" id="BAAARN010000005">
    <property type="protein sequence ID" value="GAA2739099.1"/>
    <property type="molecule type" value="Genomic_DNA"/>
</dbReference>
<evidence type="ECO:0000256" key="2">
    <source>
        <dbReference type="ARBA" id="ARBA00023125"/>
    </source>
</evidence>
<protein>
    <submittedName>
        <fullName evidence="5">FCD domain-containing protein</fullName>
    </submittedName>
</protein>
<dbReference type="InterPro" id="IPR000524">
    <property type="entry name" value="Tscrpt_reg_HTH_GntR"/>
</dbReference>
<dbReference type="PANTHER" id="PTHR43537:SF44">
    <property type="entry name" value="GNTR FAMILY REGULATORY PROTEIN"/>
    <property type="match status" value="1"/>
</dbReference>
<dbReference type="SUPFAM" id="SSF46785">
    <property type="entry name" value="Winged helix' DNA-binding domain"/>
    <property type="match status" value="1"/>
</dbReference>